<dbReference type="RefSeq" id="WP_406765858.1">
    <property type="nucleotide sequence ID" value="NZ_JBJHZY010000003.1"/>
</dbReference>
<organism evidence="1 2">
    <name type="scientific">Candidatus Clostridium radicumherbarum</name>
    <dbReference type="NCBI Taxonomy" id="3381662"/>
    <lineage>
        <taxon>Bacteria</taxon>
        <taxon>Bacillati</taxon>
        <taxon>Bacillota</taxon>
        <taxon>Clostridia</taxon>
        <taxon>Eubacteriales</taxon>
        <taxon>Clostridiaceae</taxon>
        <taxon>Clostridium</taxon>
    </lineage>
</organism>
<proteinExistence type="predicted"/>
<protein>
    <submittedName>
        <fullName evidence="1">Uncharacterized protein</fullName>
    </submittedName>
</protein>
<comment type="caution">
    <text evidence="1">The sequence shown here is derived from an EMBL/GenBank/DDBJ whole genome shotgun (WGS) entry which is preliminary data.</text>
</comment>
<evidence type="ECO:0000313" key="2">
    <source>
        <dbReference type="Proteomes" id="UP001623661"/>
    </source>
</evidence>
<reference evidence="1 2" key="1">
    <citation type="submission" date="2024-11" db="EMBL/GenBank/DDBJ databases">
        <authorList>
            <person name="Heng Y.C."/>
            <person name="Lim A.C.H."/>
            <person name="Lee J.K.Y."/>
            <person name="Kittelmann S."/>
        </authorList>
    </citation>
    <scope>NUCLEOTIDE SEQUENCE [LARGE SCALE GENOMIC DNA]</scope>
    <source>
        <strain evidence="1 2">WILCCON 0202</strain>
    </source>
</reference>
<name>A0ABW8TWU0_9CLOT</name>
<evidence type="ECO:0000313" key="1">
    <source>
        <dbReference type="EMBL" id="MFL0269228.1"/>
    </source>
</evidence>
<accession>A0ABW8TWU0</accession>
<keyword evidence="2" id="KW-1185">Reference proteome</keyword>
<dbReference type="EMBL" id="JBJHZY010000003">
    <property type="protein sequence ID" value="MFL0269228.1"/>
    <property type="molecule type" value="Genomic_DNA"/>
</dbReference>
<gene>
    <name evidence="1" type="ORF">ACJDUH_14155</name>
</gene>
<sequence>MIKLKCKKCGQAWYTANTRLDQKCSECGGLLVEEELNFIKSKDVLTDHEPTKNCESKVIHVNW</sequence>
<dbReference type="Proteomes" id="UP001623661">
    <property type="component" value="Unassembled WGS sequence"/>
</dbReference>